<dbReference type="PANTHER" id="PTHR21052:SF0">
    <property type="entry name" value="ALPHA-KETOGLUTARATE-DEPENDENT DIOXYGENASE ALKB HOMOLOG 7, MITOCHONDRIAL"/>
    <property type="match status" value="1"/>
</dbReference>
<gene>
    <name evidence="2" type="ORF">X975_24582</name>
</gene>
<dbReference type="InterPro" id="IPR037151">
    <property type="entry name" value="AlkB-like_sf"/>
</dbReference>
<dbReference type="Gene3D" id="2.60.120.590">
    <property type="entry name" value="Alpha-ketoglutarate-dependent dioxygenase AlkB-like"/>
    <property type="match status" value="1"/>
</dbReference>
<dbReference type="AlphaFoldDB" id="A0A087UWX6"/>
<evidence type="ECO:0000256" key="1">
    <source>
        <dbReference type="ARBA" id="ARBA00001954"/>
    </source>
</evidence>
<keyword evidence="3" id="KW-1185">Reference proteome</keyword>
<dbReference type="OrthoDB" id="28127at2759"/>
<proteinExistence type="predicted"/>
<organism evidence="2 3">
    <name type="scientific">Stegodyphus mimosarum</name>
    <name type="common">African social velvet spider</name>
    <dbReference type="NCBI Taxonomy" id="407821"/>
    <lineage>
        <taxon>Eukaryota</taxon>
        <taxon>Metazoa</taxon>
        <taxon>Ecdysozoa</taxon>
        <taxon>Arthropoda</taxon>
        <taxon>Chelicerata</taxon>
        <taxon>Arachnida</taxon>
        <taxon>Araneae</taxon>
        <taxon>Araneomorphae</taxon>
        <taxon>Entelegynae</taxon>
        <taxon>Eresoidea</taxon>
        <taxon>Eresidae</taxon>
        <taxon>Stegodyphus</taxon>
    </lineage>
</organism>
<dbReference type="OMA" id="LPYESSH"/>
<keyword evidence="2" id="KW-0560">Oxidoreductase</keyword>
<dbReference type="EMBL" id="KK122069">
    <property type="protein sequence ID" value="KFM81865.1"/>
    <property type="molecule type" value="Genomic_DNA"/>
</dbReference>
<dbReference type="Proteomes" id="UP000054359">
    <property type="component" value="Unassembled WGS sequence"/>
</dbReference>
<dbReference type="PANTHER" id="PTHR21052">
    <property type="entry name" value="SPERMATOGENESIS ASSOCIATED 11-RELATED"/>
    <property type="match status" value="1"/>
</dbReference>
<accession>A0A087UWX6</accession>
<dbReference type="GO" id="GO:0005759">
    <property type="term" value="C:mitochondrial matrix"/>
    <property type="evidence" value="ECO:0007669"/>
    <property type="project" value="TreeGrafter"/>
</dbReference>
<dbReference type="GO" id="GO:0006974">
    <property type="term" value="P:DNA damage response"/>
    <property type="evidence" value="ECO:0007669"/>
    <property type="project" value="InterPro"/>
</dbReference>
<comment type="cofactor">
    <cofactor evidence="1">
        <name>Fe(2+)</name>
        <dbReference type="ChEBI" id="CHEBI:29033"/>
    </cofactor>
</comment>
<dbReference type="GO" id="GO:0051213">
    <property type="term" value="F:dioxygenase activity"/>
    <property type="evidence" value="ECO:0007669"/>
    <property type="project" value="UniProtKB-KW"/>
</dbReference>
<keyword evidence="2" id="KW-0223">Dioxygenase</keyword>
<dbReference type="SUPFAM" id="SSF51197">
    <property type="entry name" value="Clavaminate synthase-like"/>
    <property type="match status" value="1"/>
</dbReference>
<dbReference type="InterPro" id="IPR032870">
    <property type="entry name" value="ALKBH7-like"/>
</dbReference>
<name>A0A087UWX6_STEMI</name>
<sequence length="191" mass="22318">MLTNITKSLLRTLCRFSTSFKNSRFLCVVCNETVHRIPYYFSGSDSDAVLLVKESFKVYENFVSEDEELELMKEIEPTFRRRRYEFDHWDGAIQGYKETEKSEWNIGNEIILQRLRNLAFPLHTAQIREVHVLDLAKNGFIKPHIDSIRFCGDTIAGISLLSSAVMRLVMEKNKSVFVDVLLPRRSLYIMK</sequence>
<evidence type="ECO:0000313" key="3">
    <source>
        <dbReference type="Proteomes" id="UP000054359"/>
    </source>
</evidence>
<feature type="non-terminal residue" evidence="2">
    <location>
        <position position="191"/>
    </location>
</feature>
<dbReference type="GO" id="GO:0006631">
    <property type="term" value="P:fatty acid metabolic process"/>
    <property type="evidence" value="ECO:0007669"/>
    <property type="project" value="TreeGrafter"/>
</dbReference>
<dbReference type="STRING" id="407821.A0A087UWX6"/>
<protein>
    <submittedName>
        <fullName evidence="2">Putative alpha-ketoglutarate-dependent dioxygenase ABH7</fullName>
    </submittedName>
</protein>
<reference evidence="2 3" key="1">
    <citation type="submission" date="2013-11" db="EMBL/GenBank/DDBJ databases">
        <title>Genome sequencing of Stegodyphus mimosarum.</title>
        <authorList>
            <person name="Bechsgaard J."/>
        </authorList>
    </citation>
    <scope>NUCLEOTIDE SEQUENCE [LARGE SCALE GENOMIC DNA]</scope>
</reference>
<evidence type="ECO:0000313" key="2">
    <source>
        <dbReference type="EMBL" id="KFM81865.1"/>
    </source>
</evidence>